<dbReference type="RefSeq" id="WP_003979696.1">
    <property type="nucleotide sequence ID" value="NZ_CP043497.1"/>
</dbReference>
<evidence type="ECO:0000313" key="11">
    <source>
        <dbReference type="Proteomes" id="UP000829494"/>
    </source>
</evidence>
<dbReference type="InterPro" id="IPR037294">
    <property type="entry name" value="ABC_BtuC-like"/>
</dbReference>
<keyword evidence="4" id="KW-1003">Cell membrane</keyword>
<feature type="transmembrane region" description="Helical" evidence="9">
    <location>
        <begin position="142"/>
        <end position="167"/>
    </location>
</feature>
<organism evidence="10 11">
    <name type="scientific">Streptomyces rimosus subsp. rimosus</name>
    <dbReference type="NCBI Taxonomy" id="132474"/>
    <lineage>
        <taxon>Bacteria</taxon>
        <taxon>Bacillati</taxon>
        <taxon>Actinomycetota</taxon>
        <taxon>Actinomycetes</taxon>
        <taxon>Kitasatosporales</taxon>
        <taxon>Streptomycetaceae</taxon>
        <taxon>Streptomyces</taxon>
    </lineage>
</organism>
<evidence type="ECO:0000256" key="2">
    <source>
        <dbReference type="ARBA" id="ARBA00007935"/>
    </source>
</evidence>
<evidence type="ECO:0000256" key="8">
    <source>
        <dbReference type="SAM" id="MobiDB-lite"/>
    </source>
</evidence>
<dbReference type="PANTHER" id="PTHR30472">
    <property type="entry name" value="FERRIC ENTEROBACTIN TRANSPORT SYSTEM PERMEASE PROTEIN"/>
    <property type="match status" value="1"/>
</dbReference>
<reference evidence="10 11" key="1">
    <citation type="submission" date="2022-03" db="EMBL/GenBank/DDBJ databases">
        <title>Complete genome of Streptomyces rimosus ssp. rimosus R7 (=ATCC 10970).</title>
        <authorList>
            <person name="Beganovic S."/>
            <person name="Ruckert C."/>
            <person name="Busche T."/>
            <person name="Kalinowski J."/>
            <person name="Wittmann C."/>
        </authorList>
    </citation>
    <scope>NUCLEOTIDE SEQUENCE [LARGE SCALE GENOMIC DNA]</scope>
    <source>
        <strain evidence="10 11">R7</strain>
    </source>
</reference>
<evidence type="ECO:0000256" key="4">
    <source>
        <dbReference type="ARBA" id="ARBA00022475"/>
    </source>
</evidence>
<evidence type="ECO:0000313" key="10">
    <source>
        <dbReference type="EMBL" id="UNZ06074.1"/>
    </source>
</evidence>
<feature type="transmembrane region" description="Helical" evidence="9">
    <location>
        <begin position="187"/>
        <end position="211"/>
    </location>
</feature>
<dbReference type="PANTHER" id="PTHR30472:SF67">
    <property type="entry name" value="PERMEASE OF ABC TRANSPORTER-RELATED"/>
    <property type="match status" value="1"/>
</dbReference>
<evidence type="ECO:0000256" key="6">
    <source>
        <dbReference type="ARBA" id="ARBA00022989"/>
    </source>
</evidence>
<keyword evidence="3" id="KW-0813">Transport</keyword>
<keyword evidence="7 9" id="KW-0472">Membrane</keyword>
<dbReference type="SUPFAM" id="SSF81345">
    <property type="entry name" value="ABC transporter involved in vitamin B12 uptake, BtuC"/>
    <property type="match status" value="1"/>
</dbReference>
<name>A0ABY3Z7F7_STRRM</name>
<feature type="compositionally biased region" description="Low complexity" evidence="8">
    <location>
        <begin position="1"/>
        <end position="22"/>
    </location>
</feature>
<feature type="transmembrane region" description="Helical" evidence="9">
    <location>
        <begin position="114"/>
        <end position="135"/>
    </location>
</feature>
<dbReference type="GeneID" id="66854789"/>
<keyword evidence="5 9" id="KW-0812">Transmembrane</keyword>
<evidence type="ECO:0000256" key="5">
    <source>
        <dbReference type="ARBA" id="ARBA00022692"/>
    </source>
</evidence>
<dbReference type="Proteomes" id="UP000829494">
    <property type="component" value="Chromosome"/>
</dbReference>
<feature type="region of interest" description="Disordered" evidence="8">
    <location>
        <begin position="1"/>
        <end position="49"/>
    </location>
</feature>
<feature type="transmembrane region" description="Helical" evidence="9">
    <location>
        <begin position="314"/>
        <end position="335"/>
    </location>
</feature>
<keyword evidence="6 9" id="KW-1133">Transmembrane helix</keyword>
<evidence type="ECO:0000256" key="7">
    <source>
        <dbReference type="ARBA" id="ARBA00023136"/>
    </source>
</evidence>
<comment type="subcellular location">
    <subcellularLocation>
        <location evidence="1">Cell membrane</location>
        <topology evidence="1">Multi-pass membrane protein</topology>
    </subcellularLocation>
</comment>
<feature type="transmembrane region" description="Helical" evidence="9">
    <location>
        <begin position="54"/>
        <end position="76"/>
    </location>
</feature>
<keyword evidence="11" id="KW-1185">Reference proteome</keyword>
<dbReference type="Gene3D" id="1.10.3470.10">
    <property type="entry name" value="ABC transporter involved in vitamin B12 uptake, BtuC"/>
    <property type="match status" value="1"/>
</dbReference>
<evidence type="ECO:0000256" key="9">
    <source>
        <dbReference type="SAM" id="Phobius"/>
    </source>
</evidence>
<dbReference type="CDD" id="cd06550">
    <property type="entry name" value="TM_ABC_iron-siderophores_like"/>
    <property type="match status" value="1"/>
</dbReference>
<dbReference type="InterPro" id="IPR000522">
    <property type="entry name" value="ABC_transptr_permease_BtuC"/>
</dbReference>
<feature type="transmembrane region" description="Helical" evidence="9">
    <location>
        <begin position="255"/>
        <end position="284"/>
    </location>
</feature>
<gene>
    <name evidence="10" type="primary">hmuU3</name>
    <name evidence="10" type="ORF">SRIMR7_28400</name>
</gene>
<feature type="transmembrane region" description="Helical" evidence="9">
    <location>
        <begin position="223"/>
        <end position="243"/>
    </location>
</feature>
<protein>
    <submittedName>
        <fullName evidence="10">Hemin transport system permease protein HmuU</fullName>
    </submittedName>
</protein>
<feature type="transmembrane region" description="Helical" evidence="9">
    <location>
        <begin position="383"/>
        <end position="401"/>
    </location>
</feature>
<accession>A0ABY3Z7F7</accession>
<proteinExistence type="inferred from homology"/>
<evidence type="ECO:0000256" key="3">
    <source>
        <dbReference type="ARBA" id="ARBA00022448"/>
    </source>
</evidence>
<sequence length="409" mass="40851">MGRLVAGRARTDAGPAGTGARPARTDASPAGTASGPTDEAPDPTRTPPSPAHTLWIAVGLLLALLVALTAAVSLGATDIAPGEVWSVVFRRLGGEPPRPGTDDLIVWQLRVPRALLAALVGAGLGLVGTATQALVRNPLADPYLLGISNGASLGAVAAMVLGAGAMAGMDGLFGTGGAGGAGGAFGLGGGLGLSLAAFAGALTAFALVWTLARRGGGFAPLRLVLAGVGIGQFLAGFTSYLVLQAGDEQQTRGVLFWLMGSLGGATWGTLALPVLAVPAGLLVLQARARALNALTMGDETAASVGVDVVRLRRLLFVVTSLLTGVLVAVSGAIAFVGLMVPHLCRLIVGGDHRRLLPLAALTGALLLVVVDIVCRTAMDGQELPVGVVTALIGAPVLLYVLDRRLGVGA</sequence>
<comment type="similarity">
    <text evidence="2">Belongs to the binding-protein-dependent transport system permease family. FecCD subfamily.</text>
</comment>
<dbReference type="Pfam" id="PF01032">
    <property type="entry name" value="FecCD"/>
    <property type="match status" value="1"/>
</dbReference>
<evidence type="ECO:0000256" key="1">
    <source>
        <dbReference type="ARBA" id="ARBA00004651"/>
    </source>
</evidence>
<dbReference type="EMBL" id="CP094298">
    <property type="protein sequence ID" value="UNZ06074.1"/>
    <property type="molecule type" value="Genomic_DNA"/>
</dbReference>
<feature type="transmembrane region" description="Helical" evidence="9">
    <location>
        <begin position="355"/>
        <end position="374"/>
    </location>
</feature>